<keyword evidence="2" id="KW-0560">Oxidoreductase</keyword>
<dbReference type="SUPFAM" id="SSF51735">
    <property type="entry name" value="NAD(P)-binding Rossmann-fold domains"/>
    <property type="match status" value="1"/>
</dbReference>
<dbReference type="PROSITE" id="PS00061">
    <property type="entry name" value="ADH_SHORT"/>
    <property type="match status" value="1"/>
</dbReference>
<evidence type="ECO:0000259" key="3">
    <source>
        <dbReference type="SMART" id="SM00822"/>
    </source>
</evidence>
<proteinExistence type="inferred from homology"/>
<gene>
    <name evidence="4" type="ORF">SAMN05421773_11170</name>
</gene>
<dbReference type="AlphaFoldDB" id="A0A1I1QFD2"/>
<dbReference type="FunFam" id="3.40.50.720:FF:000084">
    <property type="entry name" value="Short-chain dehydrogenase reductase"/>
    <property type="match status" value="1"/>
</dbReference>
<dbReference type="SUPFAM" id="SSF53474">
    <property type="entry name" value="alpha/beta-Hydrolases"/>
    <property type="match status" value="1"/>
</dbReference>
<dbReference type="STRING" id="910347.SAMN05421773_11170"/>
<accession>A0A1I1QFD2</accession>
<dbReference type="InterPro" id="IPR020904">
    <property type="entry name" value="Sc_DH/Rdtase_CS"/>
</dbReference>
<dbReference type="InterPro" id="IPR036291">
    <property type="entry name" value="NAD(P)-bd_dom_sf"/>
</dbReference>
<dbReference type="Proteomes" id="UP000199207">
    <property type="component" value="Unassembled WGS sequence"/>
</dbReference>
<dbReference type="InterPro" id="IPR002347">
    <property type="entry name" value="SDR_fam"/>
</dbReference>
<dbReference type="InterPro" id="IPR000073">
    <property type="entry name" value="AB_hydrolase_1"/>
</dbReference>
<dbReference type="EMBL" id="FOLM01000011">
    <property type="protein sequence ID" value="SFD20707.1"/>
    <property type="molecule type" value="Genomic_DNA"/>
</dbReference>
<evidence type="ECO:0000313" key="5">
    <source>
        <dbReference type="Proteomes" id="UP000199207"/>
    </source>
</evidence>
<dbReference type="InterPro" id="IPR029058">
    <property type="entry name" value="AB_hydrolase_fold"/>
</dbReference>
<dbReference type="SMART" id="SM00822">
    <property type="entry name" value="PKS_KR"/>
    <property type="match status" value="1"/>
</dbReference>
<evidence type="ECO:0000256" key="1">
    <source>
        <dbReference type="ARBA" id="ARBA00006484"/>
    </source>
</evidence>
<dbReference type="CDD" id="cd05233">
    <property type="entry name" value="SDR_c"/>
    <property type="match status" value="1"/>
</dbReference>
<sequence>MAQQAPAEHHIRTGDGLTLCAAEYGTAAADRPTVVLLHGYPDTKEVWDAVARRLAPRFHVIAYDVRGHGRSRAPRPLRGGFTLEKLTEDFLAVTDALAPGRAVHLVGHDWGSVQGWEFTTAARTHGRIAGFTSLSGPCLDHLGRWLRRRALHPTPRNLAQLLAQGARSWYIGLFQLPLLPELAWRGPVGAVFPALLRRMEHLPADGYPTGSLRRDAAHGLWLYRDNVRPRLRDPRPATRAHAPVQVIQPTDDPYVSPRLHEGLEEWVPRLVRRSVPGGHWAPRSRPERIARLVAGFADEIEAENKAEAESKAENKARTVAAAPARRAGNRWTERLGGQLVLVTGAAGGIGRATAHAFARAGARVIAVDRDGEGAARTAAAARRLGAPDAWAHPVDVGDEAAMEKLAAEVAERHGAPDILVNNAGVGLAGPFLATTAEEWRRVLDVNLWGVIHGCRLFGRQMAERGEGGHIVNVASLAAYQPSRSTPAYSTSKAGVLMLSECLRGELAEHGIGVSAVCPGIVRTGITRTTRFAGTDEAEEARRREEVSRLYERRNYPPEKVATAILRAVLDNAAVVPVTTEARVLRVLGRVSPRARRALARIKPGS</sequence>
<reference evidence="4 5" key="1">
    <citation type="submission" date="2016-10" db="EMBL/GenBank/DDBJ databases">
        <authorList>
            <person name="de Groot N.N."/>
        </authorList>
    </citation>
    <scope>NUCLEOTIDE SEQUENCE [LARGE SCALE GENOMIC DNA]</scope>
    <source>
        <strain evidence="4 5">CGMCC 4.5739</strain>
    </source>
</reference>
<dbReference type="Gene3D" id="3.40.50.1820">
    <property type="entry name" value="alpha/beta hydrolase"/>
    <property type="match status" value="1"/>
</dbReference>
<feature type="domain" description="Ketoreductase" evidence="3">
    <location>
        <begin position="338"/>
        <end position="524"/>
    </location>
</feature>
<dbReference type="PRINTS" id="PR00081">
    <property type="entry name" value="GDHRDH"/>
</dbReference>
<organism evidence="4 5">
    <name type="scientific">Streptomyces aidingensis</name>
    <dbReference type="NCBI Taxonomy" id="910347"/>
    <lineage>
        <taxon>Bacteria</taxon>
        <taxon>Bacillati</taxon>
        <taxon>Actinomycetota</taxon>
        <taxon>Actinomycetes</taxon>
        <taxon>Kitasatosporales</taxon>
        <taxon>Streptomycetaceae</taxon>
        <taxon>Streptomyces</taxon>
    </lineage>
</organism>
<name>A0A1I1QFD2_9ACTN</name>
<dbReference type="PANTHER" id="PTHR43391">
    <property type="entry name" value="RETINOL DEHYDROGENASE-RELATED"/>
    <property type="match status" value="1"/>
</dbReference>
<dbReference type="Pfam" id="PF00106">
    <property type="entry name" value="adh_short"/>
    <property type="match status" value="1"/>
</dbReference>
<protein>
    <submittedName>
        <fullName evidence="4">NADP-dependent 3-hydroxy acid dehydrogenase YdfG</fullName>
    </submittedName>
</protein>
<keyword evidence="5" id="KW-1185">Reference proteome</keyword>
<dbReference type="OrthoDB" id="4220752at2"/>
<evidence type="ECO:0000313" key="4">
    <source>
        <dbReference type="EMBL" id="SFD20707.1"/>
    </source>
</evidence>
<dbReference type="InterPro" id="IPR057326">
    <property type="entry name" value="KR_dom"/>
</dbReference>
<comment type="similarity">
    <text evidence="1">Belongs to the short-chain dehydrogenases/reductases (SDR) family.</text>
</comment>
<dbReference type="RefSeq" id="WP_093840274.1">
    <property type="nucleotide sequence ID" value="NZ_FOLM01000011.1"/>
</dbReference>
<dbReference type="Pfam" id="PF00561">
    <property type="entry name" value="Abhydrolase_1"/>
    <property type="match status" value="1"/>
</dbReference>
<dbReference type="GO" id="GO:0016491">
    <property type="term" value="F:oxidoreductase activity"/>
    <property type="evidence" value="ECO:0007669"/>
    <property type="project" value="UniProtKB-KW"/>
</dbReference>
<dbReference type="Gene3D" id="3.40.50.720">
    <property type="entry name" value="NAD(P)-binding Rossmann-like Domain"/>
    <property type="match status" value="1"/>
</dbReference>
<dbReference type="PANTHER" id="PTHR43391:SF12">
    <property type="entry name" value="OXIDOREDUCTASE EPHD-RELATED"/>
    <property type="match status" value="1"/>
</dbReference>
<dbReference type="NCBIfam" id="NF004514">
    <property type="entry name" value="PRK05855.1"/>
    <property type="match status" value="1"/>
</dbReference>
<dbReference type="PRINTS" id="PR00080">
    <property type="entry name" value="SDRFAMILY"/>
</dbReference>
<evidence type="ECO:0000256" key="2">
    <source>
        <dbReference type="ARBA" id="ARBA00023002"/>
    </source>
</evidence>